<dbReference type="Proteomes" id="UP000243723">
    <property type="component" value="Unassembled WGS sequence"/>
</dbReference>
<comment type="caution">
    <text evidence="1">The sequence shown here is derived from an EMBL/GenBank/DDBJ whole genome shotgun (WGS) entry which is preliminary data.</text>
</comment>
<gene>
    <name evidence="1" type="ORF">B9Z65_943</name>
</gene>
<dbReference type="AlphaFoldDB" id="A0A2P8AJZ1"/>
<evidence type="ECO:0000313" key="1">
    <source>
        <dbReference type="EMBL" id="PSK60793.1"/>
    </source>
</evidence>
<reference evidence="1 2" key="1">
    <citation type="submission" date="2017-05" db="EMBL/GenBank/DDBJ databases">
        <title>Draft genome sequence of Elsinoe australis.</title>
        <authorList>
            <person name="Cheng Q."/>
        </authorList>
    </citation>
    <scope>NUCLEOTIDE SEQUENCE [LARGE SCALE GENOMIC DNA]</scope>
    <source>
        <strain evidence="1 2">NL1</strain>
    </source>
</reference>
<protein>
    <submittedName>
        <fullName evidence="1">Uncharacterized protein</fullName>
    </submittedName>
</protein>
<name>A0A2P8AJZ1_9PEZI</name>
<organism evidence="1 2">
    <name type="scientific">Elsinoe australis</name>
    <dbReference type="NCBI Taxonomy" id="40998"/>
    <lineage>
        <taxon>Eukaryota</taxon>
        <taxon>Fungi</taxon>
        <taxon>Dikarya</taxon>
        <taxon>Ascomycota</taxon>
        <taxon>Pezizomycotina</taxon>
        <taxon>Dothideomycetes</taxon>
        <taxon>Dothideomycetidae</taxon>
        <taxon>Myriangiales</taxon>
        <taxon>Elsinoaceae</taxon>
        <taxon>Elsinoe</taxon>
    </lineage>
</organism>
<accession>A0A2P8AJZ1</accession>
<evidence type="ECO:0000313" key="2">
    <source>
        <dbReference type="Proteomes" id="UP000243723"/>
    </source>
</evidence>
<keyword evidence="2" id="KW-1185">Reference proteome</keyword>
<proteinExistence type="predicted"/>
<sequence>MGYYDDLLAQAHAEDSVWTPPTNEHHGDHIKAATRPGYDANFFWYLRLDPELHSRHLCVAMEGIIAEYQRTVKHKEGRFMTIKTMQWATEAKQHDQFDAPWSPFQEAHPLKQGASLRGQCELNESESCLSGAGKCKITIIFMPDGETVHRICRKFCIKSLRNTLVWNLQKLDENSYAEWKDKEIAYEEGRFFCKRCGHQDTELNVNSLQAFGAEQGADATFFLCGSRVQTSTSCASLFRFHFNRQPPGTIITDYIDTWLARDAERQQNDGGQKAARREFLGGKDPRCSVCLTVADKDPTKQYFQWVAEELHMPGEW</sequence>
<dbReference type="EMBL" id="NHZQ01000003">
    <property type="protein sequence ID" value="PSK60793.1"/>
    <property type="molecule type" value="Genomic_DNA"/>
</dbReference>